<comment type="caution">
    <text evidence="1">The sequence shown here is derived from an EMBL/GenBank/DDBJ whole genome shotgun (WGS) entry which is preliminary data.</text>
</comment>
<reference evidence="1 2" key="1">
    <citation type="journal article" date="2018" name="Front. Plant Sci.">
        <title>Red Clover (Trifolium pratense) and Zigzag Clover (T. medium) - A Picture of Genomic Similarities and Differences.</title>
        <authorList>
            <person name="Dluhosova J."/>
            <person name="Istvanek J."/>
            <person name="Nedelnik J."/>
            <person name="Repkova J."/>
        </authorList>
    </citation>
    <scope>NUCLEOTIDE SEQUENCE [LARGE SCALE GENOMIC DNA]</scope>
    <source>
        <strain evidence="2">cv. 10/8</strain>
        <tissue evidence="1">Leaf</tissue>
    </source>
</reference>
<organism evidence="1 2">
    <name type="scientific">Trifolium medium</name>
    <dbReference type="NCBI Taxonomy" id="97028"/>
    <lineage>
        <taxon>Eukaryota</taxon>
        <taxon>Viridiplantae</taxon>
        <taxon>Streptophyta</taxon>
        <taxon>Embryophyta</taxon>
        <taxon>Tracheophyta</taxon>
        <taxon>Spermatophyta</taxon>
        <taxon>Magnoliopsida</taxon>
        <taxon>eudicotyledons</taxon>
        <taxon>Gunneridae</taxon>
        <taxon>Pentapetalae</taxon>
        <taxon>rosids</taxon>
        <taxon>fabids</taxon>
        <taxon>Fabales</taxon>
        <taxon>Fabaceae</taxon>
        <taxon>Papilionoideae</taxon>
        <taxon>50 kb inversion clade</taxon>
        <taxon>NPAAA clade</taxon>
        <taxon>Hologalegina</taxon>
        <taxon>IRL clade</taxon>
        <taxon>Trifolieae</taxon>
        <taxon>Trifolium</taxon>
    </lineage>
</organism>
<dbReference type="EMBL" id="LXQA010819816">
    <property type="protein sequence ID" value="MCI72528.1"/>
    <property type="molecule type" value="Genomic_DNA"/>
</dbReference>
<protein>
    <submittedName>
        <fullName evidence="1">Uncharacterized protein</fullName>
    </submittedName>
</protein>
<evidence type="ECO:0000313" key="2">
    <source>
        <dbReference type="Proteomes" id="UP000265520"/>
    </source>
</evidence>
<dbReference type="Proteomes" id="UP000265520">
    <property type="component" value="Unassembled WGS sequence"/>
</dbReference>
<sequence>MKSREKVTVSFTSVKPHNPNPLWSNVLKPGPVINPVKTLGHWFTGQTSGSL</sequence>
<evidence type="ECO:0000313" key="1">
    <source>
        <dbReference type="EMBL" id="MCI72528.1"/>
    </source>
</evidence>
<feature type="non-terminal residue" evidence="1">
    <location>
        <position position="51"/>
    </location>
</feature>
<proteinExistence type="predicted"/>
<dbReference type="AlphaFoldDB" id="A0A392UHX3"/>
<keyword evidence="2" id="KW-1185">Reference proteome</keyword>
<accession>A0A392UHX3</accession>
<name>A0A392UHX3_9FABA</name>